<reference evidence="3" key="1">
    <citation type="journal article" date="2019" name="Int. J. Syst. Evol. Microbiol.">
        <title>The Global Catalogue of Microorganisms (GCM) 10K type strain sequencing project: providing services to taxonomists for standard genome sequencing and annotation.</title>
        <authorList>
            <consortium name="The Broad Institute Genomics Platform"/>
            <consortium name="The Broad Institute Genome Sequencing Center for Infectious Disease"/>
            <person name="Wu L."/>
            <person name="Ma J."/>
        </authorList>
    </citation>
    <scope>NUCLEOTIDE SEQUENCE [LARGE SCALE GENOMIC DNA]</scope>
    <source>
        <strain evidence="3">KCTC 62102</strain>
    </source>
</reference>
<evidence type="ECO:0000313" key="3">
    <source>
        <dbReference type="Proteomes" id="UP001595445"/>
    </source>
</evidence>
<dbReference type="EC" id="2.3.1.-" evidence="2"/>
<gene>
    <name evidence="2" type="ORF">ACFOD6_06810</name>
</gene>
<dbReference type="SUPFAM" id="SSF55729">
    <property type="entry name" value="Acyl-CoA N-acyltransferases (Nat)"/>
    <property type="match status" value="1"/>
</dbReference>
<dbReference type="EMBL" id="JBHRSM010000011">
    <property type="protein sequence ID" value="MFC3085757.1"/>
    <property type="molecule type" value="Genomic_DNA"/>
</dbReference>
<dbReference type="Proteomes" id="UP001595445">
    <property type="component" value="Unassembled WGS sequence"/>
</dbReference>
<dbReference type="Pfam" id="PF00583">
    <property type="entry name" value="Acetyltransf_1"/>
    <property type="match status" value="1"/>
</dbReference>
<feature type="domain" description="N-acetyltransferase" evidence="1">
    <location>
        <begin position="6"/>
        <end position="192"/>
    </location>
</feature>
<dbReference type="GO" id="GO:0016746">
    <property type="term" value="F:acyltransferase activity"/>
    <property type="evidence" value="ECO:0007669"/>
    <property type="project" value="UniProtKB-KW"/>
</dbReference>
<dbReference type="InterPro" id="IPR016181">
    <property type="entry name" value="Acyl_CoA_acyltransferase"/>
</dbReference>
<sequence>MNIDEIDVRALRGAELEAALDEVARLRITVFRDWPYLYDGTLEYERQYLDSYRDNPGALLVGAFHDGRLIGASTSTPMEDHAPEFSAPFRALGIAPERILYGAESVLLRPYRGLGLGHRFIDLREAHARALGRSHVAFCSVIRPEDHPARPAAARTNDAFWRGRGYEPLPGVVARFSWKDLGDSEESEKPLQFWMRAL</sequence>
<evidence type="ECO:0000259" key="1">
    <source>
        <dbReference type="PROSITE" id="PS51186"/>
    </source>
</evidence>
<dbReference type="CDD" id="cd04301">
    <property type="entry name" value="NAT_SF"/>
    <property type="match status" value="1"/>
</dbReference>
<dbReference type="RefSeq" id="WP_386003300.1">
    <property type="nucleotide sequence ID" value="NZ_JAEACP010000002.1"/>
</dbReference>
<protein>
    <submittedName>
        <fullName evidence="2">GNAT family N-acetyltransferase</fullName>
        <ecNumber evidence="2">2.3.1.-</ecNumber>
    </submittedName>
</protein>
<name>A0ABV7DRY1_9RHOB</name>
<keyword evidence="2" id="KW-0808">Transferase</keyword>
<organism evidence="2 3">
    <name type="scientific">Tabrizicola soli</name>
    <dbReference type="NCBI Taxonomy" id="2185115"/>
    <lineage>
        <taxon>Bacteria</taxon>
        <taxon>Pseudomonadati</taxon>
        <taxon>Pseudomonadota</taxon>
        <taxon>Alphaproteobacteria</taxon>
        <taxon>Rhodobacterales</taxon>
        <taxon>Paracoccaceae</taxon>
        <taxon>Tabrizicola</taxon>
    </lineage>
</organism>
<evidence type="ECO:0000313" key="2">
    <source>
        <dbReference type="EMBL" id="MFC3085757.1"/>
    </source>
</evidence>
<accession>A0ABV7DRY1</accession>
<dbReference type="InterPro" id="IPR000182">
    <property type="entry name" value="GNAT_dom"/>
</dbReference>
<comment type="caution">
    <text evidence="2">The sequence shown here is derived from an EMBL/GenBank/DDBJ whole genome shotgun (WGS) entry which is preliminary data.</text>
</comment>
<proteinExistence type="predicted"/>
<keyword evidence="2" id="KW-0012">Acyltransferase</keyword>
<keyword evidence="3" id="KW-1185">Reference proteome</keyword>
<dbReference type="Gene3D" id="3.40.630.30">
    <property type="match status" value="1"/>
</dbReference>
<dbReference type="PROSITE" id="PS51186">
    <property type="entry name" value="GNAT"/>
    <property type="match status" value="1"/>
</dbReference>